<evidence type="ECO:0000256" key="7">
    <source>
        <dbReference type="ARBA" id="ARBA00022917"/>
    </source>
</evidence>
<dbReference type="InterPro" id="IPR000795">
    <property type="entry name" value="T_Tr_GTP-bd_dom"/>
</dbReference>
<gene>
    <name evidence="13" type="ORF">DI586_09825</name>
</gene>
<dbReference type="GO" id="GO:0003924">
    <property type="term" value="F:GTPase activity"/>
    <property type="evidence" value="ECO:0007669"/>
    <property type="project" value="InterPro"/>
</dbReference>
<proteinExistence type="inferred from homology"/>
<dbReference type="CDD" id="cd03692">
    <property type="entry name" value="mtIF2_IVc"/>
    <property type="match status" value="1"/>
</dbReference>
<dbReference type="Gene3D" id="3.40.50.300">
    <property type="entry name" value="P-loop containing nucleotide triphosphate hydrolases"/>
    <property type="match status" value="1"/>
</dbReference>
<feature type="non-terminal residue" evidence="13">
    <location>
        <position position="1"/>
    </location>
</feature>
<evidence type="ECO:0000256" key="6">
    <source>
        <dbReference type="ARBA" id="ARBA00022741"/>
    </source>
</evidence>
<dbReference type="InterPro" id="IPR005225">
    <property type="entry name" value="Small_GTP-bd"/>
</dbReference>
<keyword evidence="5 10" id="KW-0396">Initiation factor</keyword>
<dbReference type="InterPro" id="IPR015760">
    <property type="entry name" value="TIF_IF2"/>
</dbReference>
<dbReference type="InterPro" id="IPR036925">
    <property type="entry name" value="TIF_IF2_dom3_sf"/>
</dbReference>
<feature type="domain" description="Tr-type G" evidence="12">
    <location>
        <begin position="1"/>
        <end position="125"/>
    </location>
</feature>
<dbReference type="InterPro" id="IPR027417">
    <property type="entry name" value="P-loop_NTPase"/>
</dbReference>
<evidence type="ECO:0000256" key="1">
    <source>
        <dbReference type="ARBA" id="ARBA00004496"/>
    </source>
</evidence>
<evidence type="ECO:0000256" key="9">
    <source>
        <dbReference type="NCBIfam" id="TIGR00487"/>
    </source>
</evidence>
<evidence type="ECO:0000256" key="2">
    <source>
        <dbReference type="ARBA" id="ARBA00007733"/>
    </source>
</evidence>
<dbReference type="PANTHER" id="PTHR43381">
    <property type="entry name" value="TRANSLATION INITIATION FACTOR IF-2-RELATED"/>
    <property type="match status" value="1"/>
</dbReference>
<protein>
    <recommendedName>
        <fullName evidence="3 9">Translation initiation factor IF-2</fullName>
    </recommendedName>
</protein>
<dbReference type="InterPro" id="IPR000178">
    <property type="entry name" value="TF_IF2_bacterial-like"/>
</dbReference>
<dbReference type="Gene3D" id="2.40.30.10">
    <property type="entry name" value="Translation factors"/>
    <property type="match status" value="2"/>
</dbReference>
<dbReference type="GO" id="GO:0005829">
    <property type="term" value="C:cytosol"/>
    <property type="evidence" value="ECO:0007669"/>
    <property type="project" value="TreeGrafter"/>
</dbReference>
<sequence length="458" mass="49696">MPTGKKITFLDTPGHAAFTEMRARGANVTDVVVLVVAANDSIMPQTIEAINHAKAAKVPIIVAINKVDLPDADVNKVKQDLLQYEVVVEDLGGDVQAIEVSAKKRMNLDKLEEAILLQAEVLDLKANPNRTAQGAVVESKLEQGRGSVATVLIQKGTLRIGEIFVVGSEWGRVRALVNDRGEQVKTALPGQPVEVLGLTGTPDAGDQFSVVESEAKAREIVSYRSRKKRDATAAVSAGTSFEQLLAASKDGKKELNVVIKADVHGSVEAIAGTLMKVAGENTEVGVRVLHTGVGGITESDITLANASRAIVIGFNVRANAQARDMAKRDRVDIRYYNIIYNIMDDMKAILSGMLAPTLREEYLGQAEIRQVFNITKVGKVAGCMVTTGQVKRGAKVRLLRDDVVIHEGSLKTLKRHKDEVREVKEGMECGMAFENYEDIRVGDIIECFEVKSETRSLD</sequence>
<name>A0A2W5H8T8_9BACT</name>
<evidence type="ECO:0000259" key="12">
    <source>
        <dbReference type="PROSITE" id="PS51722"/>
    </source>
</evidence>
<dbReference type="CDD" id="cd03702">
    <property type="entry name" value="IF2_mtIF2_II"/>
    <property type="match status" value="1"/>
</dbReference>
<dbReference type="SUPFAM" id="SSF50447">
    <property type="entry name" value="Translation proteins"/>
    <property type="match status" value="2"/>
</dbReference>
<comment type="similarity">
    <text evidence="2 10">Belongs to the TRAFAC class translation factor GTPase superfamily. Classic translation factor GTPase family. IF-2 subfamily.</text>
</comment>
<keyword evidence="4" id="KW-0963">Cytoplasm</keyword>
<evidence type="ECO:0000256" key="10">
    <source>
        <dbReference type="RuleBase" id="RU000644"/>
    </source>
</evidence>
<dbReference type="Proteomes" id="UP000249739">
    <property type="component" value="Unassembled WGS sequence"/>
</dbReference>
<dbReference type="CDD" id="cd01887">
    <property type="entry name" value="IF2_eIF5B"/>
    <property type="match status" value="1"/>
</dbReference>
<dbReference type="InterPro" id="IPR009000">
    <property type="entry name" value="Transl_B-barrel_sf"/>
</dbReference>
<dbReference type="GO" id="GO:0005525">
    <property type="term" value="F:GTP binding"/>
    <property type="evidence" value="ECO:0007669"/>
    <property type="project" value="UniProtKB-KW"/>
</dbReference>
<dbReference type="NCBIfam" id="TIGR00487">
    <property type="entry name" value="IF-2"/>
    <property type="match status" value="1"/>
</dbReference>
<keyword evidence="7 10" id="KW-0648">Protein biosynthesis</keyword>
<comment type="function">
    <text evidence="10">One of the essential components for the initiation of protein synthesis. Protects formylmethionyl-tRNA from spontaneous hydrolysis and promotes its binding to the 30S ribosomal subunits. Also involved in the hydrolysis of GTP during the formation of the 70S ribosomal complex.</text>
</comment>
<evidence type="ECO:0000256" key="5">
    <source>
        <dbReference type="ARBA" id="ARBA00022540"/>
    </source>
</evidence>
<organism evidence="13 14">
    <name type="scientific">Micavibrio aeruginosavorus</name>
    <dbReference type="NCBI Taxonomy" id="349221"/>
    <lineage>
        <taxon>Bacteria</taxon>
        <taxon>Pseudomonadati</taxon>
        <taxon>Bdellovibrionota</taxon>
        <taxon>Bdellovibrionia</taxon>
        <taxon>Bdellovibrionales</taxon>
        <taxon>Pseudobdellovibrionaceae</taxon>
        <taxon>Micavibrio</taxon>
    </lineage>
</organism>
<evidence type="ECO:0000256" key="3">
    <source>
        <dbReference type="ARBA" id="ARBA00020675"/>
    </source>
</evidence>
<evidence type="ECO:0000256" key="4">
    <source>
        <dbReference type="ARBA" id="ARBA00022490"/>
    </source>
</evidence>
<dbReference type="InterPro" id="IPR004161">
    <property type="entry name" value="EFTu-like_2"/>
</dbReference>
<dbReference type="Gene3D" id="3.40.50.10050">
    <property type="entry name" value="Translation initiation factor IF- 2, domain 3"/>
    <property type="match status" value="1"/>
</dbReference>
<comment type="caution">
    <text evidence="13">The sequence shown here is derived from an EMBL/GenBank/DDBJ whole genome shotgun (WGS) entry which is preliminary data.</text>
</comment>
<dbReference type="SUPFAM" id="SSF52156">
    <property type="entry name" value="Initiation factor IF2/eIF5b, domain 3"/>
    <property type="match status" value="1"/>
</dbReference>
<dbReference type="Pfam" id="PF00009">
    <property type="entry name" value="GTP_EFTU"/>
    <property type="match status" value="1"/>
</dbReference>
<reference evidence="13 14" key="1">
    <citation type="submission" date="2017-08" db="EMBL/GenBank/DDBJ databases">
        <title>Infants hospitalized years apart are colonized by the same room-sourced microbial strains.</title>
        <authorList>
            <person name="Brooks B."/>
            <person name="Olm M.R."/>
            <person name="Firek B.A."/>
            <person name="Baker R."/>
            <person name="Thomas B.C."/>
            <person name="Morowitz M.J."/>
            <person name="Banfield J.F."/>
        </authorList>
    </citation>
    <scope>NUCLEOTIDE SEQUENCE [LARGE SCALE GENOMIC DNA]</scope>
    <source>
        <strain evidence="13">S2_006_000_R2_64</strain>
    </source>
</reference>
<dbReference type="FunFam" id="3.40.50.10050:FF:000001">
    <property type="entry name" value="Translation initiation factor IF-2"/>
    <property type="match status" value="1"/>
</dbReference>
<evidence type="ECO:0000313" key="14">
    <source>
        <dbReference type="Proteomes" id="UP000249739"/>
    </source>
</evidence>
<dbReference type="Pfam" id="PF11987">
    <property type="entry name" value="IF-2"/>
    <property type="match status" value="1"/>
</dbReference>
<dbReference type="FunFam" id="2.40.30.10:FF:000008">
    <property type="entry name" value="Translation initiation factor IF-2"/>
    <property type="match status" value="1"/>
</dbReference>
<dbReference type="PANTHER" id="PTHR43381:SF5">
    <property type="entry name" value="TR-TYPE G DOMAIN-CONTAINING PROTEIN"/>
    <property type="match status" value="1"/>
</dbReference>
<evidence type="ECO:0000313" key="13">
    <source>
        <dbReference type="EMBL" id="PZP54466.1"/>
    </source>
</evidence>
<dbReference type="SUPFAM" id="SSF52540">
    <property type="entry name" value="P-loop containing nucleoside triphosphate hydrolases"/>
    <property type="match status" value="1"/>
</dbReference>
<evidence type="ECO:0000256" key="11">
    <source>
        <dbReference type="RuleBase" id="RU000645"/>
    </source>
</evidence>
<keyword evidence="6" id="KW-0547">Nucleotide-binding</keyword>
<dbReference type="InterPro" id="IPR044145">
    <property type="entry name" value="IF2_II"/>
</dbReference>
<evidence type="ECO:0000256" key="8">
    <source>
        <dbReference type="ARBA" id="ARBA00023134"/>
    </source>
</evidence>
<dbReference type="PROSITE" id="PS51722">
    <property type="entry name" value="G_TR_2"/>
    <property type="match status" value="1"/>
</dbReference>
<dbReference type="FunFam" id="2.40.30.10:FF:000007">
    <property type="entry name" value="Translation initiation factor IF-2"/>
    <property type="match status" value="1"/>
</dbReference>
<accession>A0A2W5H8T8</accession>
<dbReference type="InterPro" id="IPR023115">
    <property type="entry name" value="TIF_IF2_dom3"/>
</dbReference>
<comment type="subcellular location">
    <subcellularLocation>
        <location evidence="1 11">Cytoplasm</location>
    </subcellularLocation>
</comment>
<dbReference type="InterPro" id="IPR053905">
    <property type="entry name" value="EF-G-like_DII"/>
</dbReference>
<dbReference type="GO" id="GO:0003743">
    <property type="term" value="F:translation initiation factor activity"/>
    <property type="evidence" value="ECO:0007669"/>
    <property type="project" value="UniProtKB-UniRule"/>
</dbReference>
<dbReference type="AlphaFoldDB" id="A0A2W5H8T8"/>
<dbReference type="EMBL" id="QFOT01000136">
    <property type="protein sequence ID" value="PZP54466.1"/>
    <property type="molecule type" value="Genomic_DNA"/>
</dbReference>
<dbReference type="Pfam" id="PF03144">
    <property type="entry name" value="GTP_EFTU_D2"/>
    <property type="match status" value="1"/>
</dbReference>
<dbReference type="Pfam" id="PF22042">
    <property type="entry name" value="EF-G_D2"/>
    <property type="match status" value="1"/>
</dbReference>
<dbReference type="PROSITE" id="PS01176">
    <property type="entry name" value="IF2"/>
    <property type="match status" value="1"/>
</dbReference>
<dbReference type="NCBIfam" id="TIGR00231">
    <property type="entry name" value="small_GTP"/>
    <property type="match status" value="1"/>
</dbReference>
<keyword evidence="8" id="KW-0342">GTP-binding</keyword>